<dbReference type="InterPro" id="IPR004252">
    <property type="entry name" value="Probable_transposase_24"/>
</dbReference>
<reference evidence="1" key="1">
    <citation type="submission" date="2017-07" db="EMBL/GenBank/DDBJ databases">
        <title>Taro Niue Genome Assembly and Annotation.</title>
        <authorList>
            <person name="Atibalentja N."/>
            <person name="Keating K."/>
            <person name="Fields C.J."/>
        </authorList>
    </citation>
    <scope>NUCLEOTIDE SEQUENCE</scope>
    <source>
        <strain evidence="1">Niue_2</strain>
        <tissue evidence="1">Leaf</tissue>
    </source>
</reference>
<comment type="caution">
    <text evidence="1">The sequence shown here is derived from an EMBL/GenBank/DDBJ whole genome shotgun (WGS) entry which is preliminary data.</text>
</comment>
<protein>
    <submittedName>
        <fullName evidence="1">Uncharacterized protein</fullName>
    </submittedName>
</protein>
<dbReference type="Pfam" id="PF03004">
    <property type="entry name" value="Transposase_24"/>
    <property type="match status" value="1"/>
</dbReference>
<accession>A0A843TCV8</accession>
<organism evidence="1 2">
    <name type="scientific">Colocasia esculenta</name>
    <name type="common">Wild taro</name>
    <name type="synonym">Arum esculentum</name>
    <dbReference type="NCBI Taxonomy" id="4460"/>
    <lineage>
        <taxon>Eukaryota</taxon>
        <taxon>Viridiplantae</taxon>
        <taxon>Streptophyta</taxon>
        <taxon>Embryophyta</taxon>
        <taxon>Tracheophyta</taxon>
        <taxon>Spermatophyta</taxon>
        <taxon>Magnoliopsida</taxon>
        <taxon>Liliopsida</taxon>
        <taxon>Araceae</taxon>
        <taxon>Aroideae</taxon>
        <taxon>Colocasieae</taxon>
        <taxon>Colocasia</taxon>
    </lineage>
</organism>
<keyword evidence="2" id="KW-1185">Reference proteome</keyword>
<dbReference type="EMBL" id="NMUH01000060">
    <property type="protein sequence ID" value="MQL70192.1"/>
    <property type="molecule type" value="Genomic_DNA"/>
</dbReference>
<proteinExistence type="predicted"/>
<evidence type="ECO:0000313" key="2">
    <source>
        <dbReference type="Proteomes" id="UP000652761"/>
    </source>
</evidence>
<sequence length="107" mass="12188">MRRDYWQGLCNIWATERWQETSITMKANQAANLEANKHTSRFVSFATHQSRLESYSQHMTEKYVGEEKQPQLDAEVPDTVQAQLYQAISQALSQVSILPQAAPSTSV</sequence>
<gene>
    <name evidence="1" type="ORF">Taro_002546</name>
</gene>
<dbReference type="Proteomes" id="UP000652761">
    <property type="component" value="Unassembled WGS sequence"/>
</dbReference>
<dbReference type="OrthoDB" id="629495at2759"/>
<name>A0A843TCV8_COLES</name>
<dbReference type="AlphaFoldDB" id="A0A843TCV8"/>
<evidence type="ECO:0000313" key="1">
    <source>
        <dbReference type="EMBL" id="MQL70192.1"/>
    </source>
</evidence>